<feature type="region of interest" description="Disordered" evidence="1">
    <location>
        <begin position="1"/>
        <end position="26"/>
    </location>
</feature>
<evidence type="ECO:0000313" key="2">
    <source>
        <dbReference type="EMBL" id="TGE30208.1"/>
    </source>
</evidence>
<reference evidence="2 3" key="1">
    <citation type="submission" date="2018-03" db="EMBL/GenBank/DDBJ databases">
        <title>Non-Typhoidal Salmonella genome sequencing and assembly.</title>
        <authorList>
            <person name="Matchawe C."/>
        </authorList>
    </citation>
    <scope>NUCLEOTIDE SEQUENCE [LARGE SCALE GENOMIC DNA]</scope>
    <source>
        <strain evidence="2 3">22sa</strain>
    </source>
</reference>
<proteinExistence type="predicted"/>
<gene>
    <name evidence="2" type="ORF">C9F07_00140</name>
</gene>
<dbReference type="GO" id="GO:0016746">
    <property type="term" value="F:acyltransferase activity"/>
    <property type="evidence" value="ECO:0007669"/>
    <property type="project" value="UniProtKB-KW"/>
</dbReference>
<feature type="non-terminal residue" evidence="2">
    <location>
        <position position="1"/>
    </location>
</feature>
<dbReference type="EMBL" id="PYKI01000023">
    <property type="protein sequence ID" value="TGE30208.1"/>
    <property type="molecule type" value="Genomic_DNA"/>
</dbReference>
<evidence type="ECO:0000313" key="3">
    <source>
        <dbReference type="Proteomes" id="UP000298196"/>
    </source>
</evidence>
<dbReference type="Proteomes" id="UP000298196">
    <property type="component" value="Unassembled WGS sequence"/>
</dbReference>
<protein>
    <submittedName>
        <fullName evidence="2">dTDP-4-amino-4,6-dideoxy-D-galactose acyltransferase</fullName>
    </submittedName>
</protein>
<keyword evidence="3" id="KW-1185">Reference proteome</keyword>
<dbReference type="AlphaFoldDB" id="A0A4Z0QJF6"/>
<sequence length="81" mass="8888">SRSPSNRPRDHPRADMAPPTDIPALPHQAGEAFTQSRFRAPWYAPDASARFYAQWIESAVRGTCDHQGLLGRTVTGAIRGS</sequence>
<organism evidence="2 3">
    <name type="scientific">Salmonella enterica subsp. enterica serovar Poona</name>
    <dbReference type="NCBI Taxonomy" id="436295"/>
    <lineage>
        <taxon>Bacteria</taxon>
        <taxon>Pseudomonadati</taxon>
        <taxon>Pseudomonadota</taxon>
        <taxon>Gammaproteobacteria</taxon>
        <taxon>Enterobacterales</taxon>
        <taxon>Enterobacteriaceae</taxon>
        <taxon>Salmonella</taxon>
    </lineage>
</organism>
<feature type="non-terminal residue" evidence="2">
    <location>
        <position position="81"/>
    </location>
</feature>
<accession>A0A4Z0QJF6</accession>
<comment type="caution">
    <text evidence="2">The sequence shown here is derived from an EMBL/GenBank/DDBJ whole genome shotgun (WGS) entry which is preliminary data.</text>
</comment>
<evidence type="ECO:0000256" key="1">
    <source>
        <dbReference type="SAM" id="MobiDB-lite"/>
    </source>
</evidence>
<name>A0A4Z0QJF6_SALET</name>
<keyword evidence="2" id="KW-0012">Acyltransferase</keyword>
<keyword evidence="2" id="KW-0808">Transferase</keyword>
<dbReference type="Gene3D" id="3.40.630.30">
    <property type="match status" value="1"/>
</dbReference>